<accession>A0A645J131</accession>
<dbReference type="Gene3D" id="3.40.1210.10">
    <property type="entry name" value="Survival protein SurE-like phosphatase/nucleotidase"/>
    <property type="match status" value="1"/>
</dbReference>
<comment type="caution">
    <text evidence="1">The sequence shown here is derived from an EMBL/GenBank/DDBJ whole genome shotgun (WGS) entry which is preliminary data.</text>
</comment>
<gene>
    <name evidence="1" type="ORF">SDC9_200817</name>
</gene>
<dbReference type="SUPFAM" id="SSF64167">
    <property type="entry name" value="SurE-like"/>
    <property type="match status" value="1"/>
</dbReference>
<sequence length="49" mass="5492">MAGKVIDSNNDEDTDISAVKRGMISVTPVHFDLTNYGIMKMLEGWKISY</sequence>
<dbReference type="EMBL" id="VSSQ01119981">
    <property type="protein sequence ID" value="MPN53153.1"/>
    <property type="molecule type" value="Genomic_DNA"/>
</dbReference>
<dbReference type="InterPro" id="IPR036523">
    <property type="entry name" value="SurE-like_sf"/>
</dbReference>
<proteinExistence type="predicted"/>
<dbReference type="AlphaFoldDB" id="A0A645J131"/>
<evidence type="ECO:0008006" key="2">
    <source>
        <dbReference type="Google" id="ProtNLM"/>
    </source>
</evidence>
<protein>
    <recommendedName>
        <fullName evidence="2">5'-nucleotidase</fullName>
    </recommendedName>
</protein>
<reference evidence="1" key="1">
    <citation type="submission" date="2019-08" db="EMBL/GenBank/DDBJ databases">
        <authorList>
            <person name="Kucharzyk K."/>
            <person name="Murdoch R.W."/>
            <person name="Higgins S."/>
            <person name="Loffler F."/>
        </authorList>
    </citation>
    <scope>NUCLEOTIDE SEQUENCE</scope>
</reference>
<organism evidence="1">
    <name type="scientific">bioreactor metagenome</name>
    <dbReference type="NCBI Taxonomy" id="1076179"/>
    <lineage>
        <taxon>unclassified sequences</taxon>
        <taxon>metagenomes</taxon>
        <taxon>ecological metagenomes</taxon>
    </lineage>
</organism>
<dbReference type="GO" id="GO:0016787">
    <property type="term" value="F:hydrolase activity"/>
    <property type="evidence" value="ECO:0007669"/>
    <property type="project" value="InterPro"/>
</dbReference>
<evidence type="ECO:0000313" key="1">
    <source>
        <dbReference type="EMBL" id="MPN53153.1"/>
    </source>
</evidence>
<name>A0A645J131_9ZZZZ</name>